<organism evidence="2 3">
    <name type="scientific">Ustilago bromivora</name>
    <dbReference type="NCBI Taxonomy" id="307758"/>
    <lineage>
        <taxon>Eukaryota</taxon>
        <taxon>Fungi</taxon>
        <taxon>Dikarya</taxon>
        <taxon>Basidiomycota</taxon>
        <taxon>Ustilaginomycotina</taxon>
        <taxon>Ustilaginomycetes</taxon>
        <taxon>Ustilaginales</taxon>
        <taxon>Ustilaginaceae</taxon>
        <taxon>Ustilago</taxon>
    </lineage>
</organism>
<dbReference type="EMBL" id="ULHB01000024">
    <property type="protein sequence ID" value="SYW77109.1"/>
    <property type="molecule type" value="Genomic_DNA"/>
</dbReference>
<evidence type="ECO:0000256" key="1">
    <source>
        <dbReference type="SAM" id="MobiDB-lite"/>
    </source>
</evidence>
<evidence type="ECO:0000313" key="2">
    <source>
        <dbReference type="EMBL" id="SYW77109.1"/>
    </source>
</evidence>
<dbReference type="AlphaFoldDB" id="A0A8H8QJM3"/>
<feature type="compositionally biased region" description="Acidic residues" evidence="1">
    <location>
        <begin position="40"/>
        <end position="58"/>
    </location>
</feature>
<keyword evidence="3" id="KW-1185">Reference proteome</keyword>
<evidence type="ECO:0000313" key="3">
    <source>
        <dbReference type="Proteomes" id="UP000658997"/>
    </source>
</evidence>
<sequence>MKLTVPEISMRSRLKRHTLTDTPKTPKKPSRSKTDGGNGEADDAGEGSDEEFANEDENAIAALDANQEPINLDDPKFANIPNLGIKEKGPQTGDVLHISVGPPGQERPVQIPRGMSERLDRMGVVPDEGHIMNAGGHVYDLGWVPVPVHLNTGKEYFVVSAAGSKAPMTLVGQKQQRPAPASLQVWSVSPDLPAASDDYVIRAHRSAITDLTFILAPPISSSGHILHTCLPQTLFSIPIGNGNKGTILCDPVLSRRASPVQWFSPERYTDAPVTAEEIAHATKRKAKTHGRTS</sequence>
<name>A0A8H8QJM3_9BASI</name>
<accession>A0A8H8QJM3</accession>
<gene>
    <name evidence="2" type="ORF">UBRO2_01732</name>
</gene>
<feature type="region of interest" description="Disordered" evidence="1">
    <location>
        <begin position="1"/>
        <end position="58"/>
    </location>
</feature>
<reference evidence="2" key="1">
    <citation type="submission" date="2018-08" db="EMBL/GenBank/DDBJ databases">
        <authorList>
            <person name="Guldener U."/>
        </authorList>
    </citation>
    <scope>NUCLEOTIDE SEQUENCE</scope>
    <source>
        <strain evidence="2">UB2</strain>
    </source>
</reference>
<comment type="caution">
    <text evidence="2">The sequence shown here is derived from an EMBL/GenBank/DDBJ whole genome shotgun (WGS) entry which is preliminary data.</text>
</comment>
<dbReference type="Proteomes" id="UP000658997">
    <property type="component" value="Unassembled WGS sequence"/>
</dbReference>
<proteinExistence type="predicted"/>
<protein>
    <submittedName>
        <fullName evidence="2">Uncharacterized protein</fullName>
    </submittedName>
</protein>